<evidence type="ECO:0000256" key="2">
    <source>
        <dbReference type="ARBA" id="ARBA00022729"/>
    </source>
</evidence>
<dbReference type="InterPro" id="IPR000436">
    <property type="entry name" value="Sushi_SCR_CCP_dom"/>
</dbReference>
<sequence>MPQAHGFKACTPCRKPMPVSDPHDSCLRCFGEEHQTEQCKICKAFQPRTKKERAFRLKQLLMEATLQPLGPKHLTSALASSVHSAPESLRDPAAAKHQMLSVPEHQTRPRHCLSSPVRPTAQPEGRYGHSPYRRPAPSKAPSTDKSGKAAVPAAVALAPQVPPSPSLSDLSADESCLVPDLHHGHYSTTQRILKLNETLMYECDEGYHTRGGNTTEEAVCGTYGWSLTPNCTKVMCSLLSEIEHGNFYPRKKSYEEGDVVQFLCQKNYSLNGSDLIQCYDFGWYPEPPICEDRRNKCPPPPQPPNANILTDLRTYHNGAKVHLACQLNFTMKGSEEIQCENGKWTSPPSCIEAKEKIPCDQPPPIEKGTAITEDKMYYTGDTVRYSCDHGYSINGSNEITCKMGKWTAPPKCIEKLETCSSPPAIKNGASFGPILTNYTTGSSVKYRCYRYHTLEGPETVHCIQGKWTAQPTCLEPCTLNVDEVSNNNIEMKWRLEGELFFLHGDTIDFVCKQGYYLSSSSRQSQLTVQCTRGKLIYPTCIMKDPKEKCGSPPIIKNGDVTDPRLTEYESDSSVEYTCFDHHFLQGSNRVYCSKGQWTTPPDCIEPCTLSKDVMDKNNLILRWSFDDKSYFFHGDYIEFLCKENHYGAPSTSEFDFRVECSRGQLTYPRCVERGR</sequence>
<dbReference type="Gene3D" id="2.10.70.10">
    <property type="entry name" value="Complement Module, domain 1"/>
    <property type="match status" value="8"/>
</dbReference>
<dbReference type="SMART" id="SM00032">
    <property type="entry name" value="CCP"/>
    <property type="match status" value="8"/>
</dbReference>
<dbReference type="InterPro" id="IPR035976">
    <property type="entry name" value="Sushi/SCR/CCP_sf"/>
</dbReference>
<dbReference type="Proteomes" id="UP000031443">
    <property type="component" value="Unassembled WGS sequence"/>
</dbReference>
<reference evidence="8" key="1">
    <citation type="journal article" date="2013" name="Nat. Genet.">
        <title>The draft genomes of soft-shell turtle and green sea turtle yield insights into the development and evolution of the turtle-specific body plan.</title>
        <authorList>
            <person name="Wang Z."/>
            <person name="Pascual-Anaya J."/>
            <person name="Zadissa A."/>
            <person name="Li W."/>
            <person name="Niimura Y."/>
            <person name="Huang Z."/>
            <person name="Li C."/>
            <person name="White S."/>
            <person name="Xiong Z."/>
            <person name="Fang D."/>
            <person name="Wang B."/>
            <person name="Ming Y."/>
            <person name="Chen Y."/>
            <person name="Zheng Y."/>
            <person name="Kuraku S."/>
            <person name="Pignatelli M."/>
            <person name="Herrero J."/>
            <person name="Beal K."/>
            <person name="Nozawa M."/>
            <person name="Li Q."/>
            <person name="Wang J."/>
            <person name="Zhang H."/>
            <person name="Yu L."/>
            <person name="Shigenobu S."/>
            <person name="Wang J."/>
            <person name="Liu J."/>
            <person name="Flicek P."/>
            <person name="Searle S."/>
            <person name="Wang J."/>
            <person name="Kuratani S."/>
            <person name="Yin Y."/>
            <person name="Aken B."/>
            <person name="Zhang G."/>
            <person name="Irie N."/>
        </authorList>
    </citation>
    <scope>NUCLEOTIDE SEQUENCE [LARGE SCALE GENOMIC DNA]</scope>
</reference>
<feature type="domain" description="Sushi" evidence="6">
    <location>
        <begin position="174"/>
        <end position="233"/>
    </location>
</feature>
<proteinExistence type="predicted"/>
<feature type="domain" description="Sushi" evidence="6">
    <location>
        <begin position="417"/>
        <end position="475"/>
    </location>
</feature>
<feature type="domain" description="Sushi" evidence="6">
    <location>
        <begin position="357"/>
        <end position="414"/>
    </location>
</feature>
<dbReference type="SUPFAM" id="SSF57535">
    <property type="entry name" value="Complement control module/SCR domain"/>
    <property type="match status" value="8"/>
</dbReference>
<keyword evidence="2" id="KW-0732">Signal</keyword>
<dbReference type="Pfam" id="PF00084">
    <property type="entry name" value="Sushi"/>
    <property type="match status" value="6"/>
</dbReference>
<feature type="domain" description="Sushi" evidence="6">
    <location>
        <begin position="547"/>
        <end position="605"/>
    </location>
</feature>
<organism evidence="7 8">
    <name type="scientific">Chelonia mydas</name>
    <name type="common">Green sea-turtle</name>
    <name type="synonym">Chelonia agassizi</name>
    <dbReference type="NCBI Taxonomy" id="8469"/>
    <lineage>
        <taxon>Eukaryota</taxon>
        <taxon>Metazoa</taxon>
        <taxon>Chordata</taxon>
        <taxon>Craniata</taxon>
        <taxon>Vertebrata</taxon>
        <taxon>Euteleostomi</taxon>
        <taxon>Archelosauria</taxon>
        <taxon>Testudinata</taxon>
        <taxon>Testudines</taxon>
        <taxon>Cryptodira</taxon>
        <taxon>Durocryptodira</taxon>
        <taxon>Americhelydia</taxon>
        <taxon>Chelonioidea</taxon>
        <taxon>Cheloniidae</taxon>
        <taxon>Chelonia</taxon>
    </lineage>
</organism>
<dbReference type="EMBL" id="KB541574">
    <property type="protein sequence ID" value="EMP32212.1"/>
    <property type="molecule type" value="Genomic_DNA"/>
</dbReference>
<dbReference type="GO" id="GO:0007596">
    <property type="term" value="P:blood coagulation"/>
    <property type="evidence" value="ECO:0007669"/>
    <property type="project" value="TreeGrafter"/>
</dbReference>
<gene>
    <name evidence="7" type="ORF">UY3_10642</name>
</gene>
<dbReference type="PANTHER" id="PTHR45785">
    <property type="entry name" value="COMPLEMENT FACTOR H-RELATED"/>
    <property type="match status" value="1"/>
</dbReference>
<dbReference type="STRING" id="8469.M7BVQ7"/>
<evidence type="ECO:0000256" key="4">
    <source>
        <dbReference type="PROSITE-ProRule" id="PRU00302"/>
    </source>
</evidence>
<dbReference type="eggNOG" id="ENOG502RDCS">
    <property type="taxonomic scope" value="Eukaryota"/>
</dbReference>
<evidence type="ECO:0000256" key="5">
    <source>
        <dbReference type="SAM" id="MobiDB-lite"/>
    </source>
</evidence>
<evidence type="ECO:0000256" key="1">
    <source>
        <dbReference type="ARBA" id="ARBA00022659"/>
    </source>
</evidence>
<evidence type="ECO:0000313" key="8">
    <source>
        <dbReference type="Proteomes" id="UP000031443"/>
    </source>
</evidence>
<accession>M7BVQ7</accession>
<feature type="domain" description="Sushi" evidence="6">
    <location>
        <begin position="295"/>
        <end position="352"/>
    </location>
</feature>
<feature type="region of interest" description="Disordered" evidence="5">
    <location>
        <begin position="77"/>
        <end position="151"/>
    </location>
</feature>
<protein>
    <submittedName>
        <fullName evidence="7">Coagulation factor XIII B chain</fullName>
    </submittedName>
</protein>
<dbReference type="InterPro" id="IPR051503">
    <property type="entry name" value="ComplSys_Reg/VirEntry_Med"/>
</dbReference>
<name>M7BVQ7_CHEMY</name>
<evidence type="ECO:0000259" key="6">
    <source>
        <dbReference type="PROSITE" id="PS50923"/>
    </source>
</evidence>
<dbReference type="FunFam" id="2.10.70.10:FF:000026">
    <property type="entry name" value="Complement inhibitory factor H"/>
    <property type="match status" value="1"/>
</dbReference>
<keyword evidence="3 4" id="KW-1015">Disulfide bond</keyword>
<keyword evidence="1 4" id="KW-0768">Sushi</keyword>
<evidence type="ECO:0000313" key="7">
    <source>
        <dbReference type="EMBL" id="EMP32212.1"/>
    </source>
</evidence>
<feature type="domain" description="Sushi" evidence="6">
    <location>
        <begin position="234"/>
        <end position="292"/>
    </location>
</feature>
<comment type="caution">
    <text evidence="4">Lacks conserved residue(s) required for the propagation of feature annotation.</text>
</comment>
<dbReference type="FunFam" id="2.10.70.10:FF:000060">
    <property type="entry name" value="Complement inhibitory factor H"/>
    <property type="match status" value="1"/>
</dbReference>
<keyword evidence="8" id="KW-1185">Reference proteome</keyword>
<evidence type="ECO:0000256" key="3">
    <source>
        <dbReference type="ARBA" id="ARBA00023157"/>
    </source>
</evidence>
<dbReference type="PANTHER" id="PTHR45785:SF3">
    <property type="entry name" value="COAGULATION FACTOR XIII B CHAIN"/>
    <property type="match status" value="1"/>
</dbReference>
<feature type="disulfide bond" evidence="4">
    <location>
        <begin position="549"/>
        <end position="592"/>
    </location>
</feature>
<dbReference type="AlphaFoldDB" id="M7BVQ7"/>
<dbReference type="CDD" id="cd00033">
    <property type="entry name" value="CCP"/>
    <property type="match status" value="6"/>
</dbReference>
<feature type="disulfide bond" evidence="4">
    <location>
        <begin position="419"/>
        <end position="462"/>
    </location>
</feature>
<dbReference type="PROSITE" id="PS50923">
    <property type="entry name" value="SUSHI"/>
    <property type="match status" value="6"/>
</dbReference>